<evidence type="ECO:0000256" key="7">
    <source>
        <dbReference type="ARBA" id="ARBA00022946"/>
    </source>
</evidence>
<dbReference type="EC" id="2.5.1.141" evidence="3"/>
<dbReference type="Gene3D" id="1.10.357.140">
    <property type="entry name" value="UbiA prenyltransferase"/>
    <property type="match status" value="1"/>
</dbReference>
<dbReference type="PANTHER" id="PTHR43448">
    <property type="entry name" value="PROTOHEME IX FARNESYLTRANSFERASE, MITOCHONDRIAL"/>
    <property type="match status" value="1"/>
</dbReference>
<evidence type="ECO:0000256" key="15">
    <source>
        <dbReference type="SAM" id="Phobius"/>
    </source>
</evidence>
<dbReference type="GO" id="GO:0031966">
    <property type="term" value="C:mitochondrial membrane"/>
    <property type="evidence" value="ECO:0007669"/>
    <property type="project" value="UniProtKB-SubCell"/>
</dbReference>
<keyword evidence="10" id="KW-0350">Heme biosynthesis</keyword>
<protein>
    <recommendedName>
        <fullName evidence="4">Protoheme IX farnesyltransferase, mitochondrial</fullName>
        <ecNumber evidence="3">2.5.1.141</ecNumber>
    </recommendedName>
    <alternativeName>
        <fullName evidence="12">Heme O synthase</fullName>
    </alternativeName>
</protein>
<feature type="region of interest" description="Disordered" evidence="14">
    <location>
        <begin position="83"/>
        <end position="127"/>
    </location>
</feature>
<evidence type="ECO:0000256" key="12">
    <source>
        <dbReference type="ARBA" id="ARBA00030253"/>
    </source>
</evidence>
<evidence type="ECO:0000256" key="4">
    <source>
        <dbReference type="ARBA" id="ARBA00016335"/>
    </source>
</evidence>
<reference evidence="16" key="1">
    <citation type="submission" date="2025-08" db="UniProtKB">
        <authorList>
            <consortium name="Ensembl"/>
        </authorList>
    </citation>
    <scope>IDENTIFICATION</scope>
</reference>
<reference evidence="16" key="2">
    <citation type="submission" date="2025-09" db="UniProtKB">
        <authorList>
            <consortium name="Ensembl"/>
        </authorList>
    </citation>
    <scope>IDENTIFICATION</scope>
</reference>
<comment type="subcellular location">
    <subcellularLocation>
        <location evidence="1">Mitochondrion membrane</location>
        <topology evidence="1">Multi-pass membrane protein</topology>
    </subcellularLocation>
</comment>
<comment type="catalytic activity">
    <reaction evidence="13">
        <text>heme b + (2E,6E)-farnesyl diphosphate + H2O = Fe(II)-heme o + diphosphate</text>
        <dbReference type="Rhea" id="RHEA:28070"/>
        <dbReference type="ChEBI" id="CHEBI:15377"/>
        <dbReference type="ChEBI" id="CHEBI:33019"/>
        <dbReference type="ChEBI" id="CHEBI:60344"/>
        <dbReference type="ChEBI" id="CHEBI:60530"/>
        <dbReference type="ChEBI" id="CHEBI:175763"/>
        <dbReference type="EC" id="2.5.1.141"/>
    </reaction>
</comment>
<keyword evidence="7" id="KW-0809">Transit peptide</keyword>
<keyword evidence="11 15" id="KW-0472">Membrane</keyword>
<keyword evidence="5" id="KW-0808">Transferase</keyword>
<comment type="similarity">
    <text evidence="2">Belongs to the UbiA prenyltransferase family.</text>
</comment>
<dbReference type="GO" id="GO:0008495">
    <property type="term" value="F:protoheme IX farnesyltransferase activity"/>
    <property type="evidence" value="ECO:0007669"/>
    <property type="project" value="UniProtKB-EC"/>
</dbReference>
<keyword evidence="8 15" id="KW-1133">Transmembrane helix</keyword>
<evidence type="ECO:0000256" key="14">
    <source>
        <dbReference type="SAM" id="MobiDB-lite"/>
    </source>
</evidence>
<dbReference type="HAMAP" id="MF_00154">
    <property type="entry name" value="CyoE_CtaB"/>
    <property type="match status" value="1"/>
</dbReference>
<evidence type="ECO:0000256" key="6">
    <source>
        <dbReference type="ARBA" id="ARBA00022692"/>
    </source>
</evidence>
<evidence type="ECO:0000313" key="16">
    <source>
        <dbReference type="Ensembl" id="ENSEBUP00000008741.1"/>
    </source>
</evidence>
<dbReference type="Pfam" id="PF01040">
    <property type="entry name" value="UbiA"/>
    <property type="match status" value="1"/>
</dbReference>
<dbReference type="NCBIfam" id="TIGR01473">
    <property type="entry name" value="cyoE_ctaB"/>
    <property type="match status" value="1"/>
</dbReference>
<evidence type="ECO:0000256" key="2">
    <source>
        <dbReference type="ARBA" id="ARBA00005985"/>
    </source>
</evidence>
<keyword evidence="17" id="KW-1185">Reference proteome</keyword>
<keyword evidence="9" id="KW-0496">Mitochondrion</keyword>
<dbReference type="PANTHER" id="PTHR43448:SF2">
    <property type="entry name" value="PROTOHEME IX FARNESYLTRANSFERASE, MITOCHONDRIAL"/>
    <property type="match status" value="1"/>
</dbReference>
<dbReference type="GeneTree" id="ENSGT00940000153771"/>
<dbReference type="CDD" id="cd13957">
    <property type="entry name" value="PT_UbiA_Cox10"/>
    <property type="match status" value="1"/>
</dbReference>
<evidence type="ECO:0000256" key="3">
    <source>
        <dbReference type="ARBA" id="ARBA00012292"/>
    </source>
</evidence>
<keyword evidence="6 15" id="KW-0812">Transmembrane</keyword>
<evidence type="ECO:0000256" key="1">
    <source>
        <dbReference type="ARBA" id="ARBA00004225"/>
    </source>
</evidence>
<dbReference type="InterPro" id="IPR044878">
    <property type="entry name" value="UbiA_sf"/>
</dbReference>
<dbReference type="FunFam" id="1.10.357.140:FF:000004">
    <property type="entry name" value="Protoheme IX farnesyltransferase, mitochondrial"/>
    <property type="match status" value="1"/>
</dbReference>
<name>A0A8C4WQG3_EPTBU</name>
<dbReference type="AlphaFoldDB" id="A0A8C4WQG3"/>
<dbReference type="GO" id="GO:0006784">
    <property type="term" value="P:heme A biosynthetic process"/>
    <property type="evidence" value="ECO:0007669"/>
    <property type="project" value="TreeGrafter"/>
</dbReference>
<evidence type="ECO:0000256" key="10">
    <source>
        <dbReference type="ARBA" id="ARBA00023133"/>
    </source>
</evidence>
<evidence type="ECO:0000313" key="17">
    <source>
        <dbReference type="Proteomes" id="UP000694388"/>
    </source>
</evidence>
<evidence type="ECO:0000256" key="8">
    <source>
        <dbReference type="ARBA" id="ARBA00022989"/>
    </source>
</evidence>
<evidence type="ECO:0000256" key="5">
    <source>
        <dbReference type="ARBA" id="ARBA00022679"/>
    </source>
</evidence>
<evidence type="ECO:0000256" key="9">
    <source>
        <dbReference type="ARBA" id="ARBA00023128"/>
    </source>
</evidence>
<dbReference type="Proteomes" id="UP000694388">
    <property type="component" value="Unplaced"/>
</dbReference>
<sequence length="436" mass="47144">MIMCRLCGCVAGSYGVRLFCHWTLPAQGLLQWMGAGRMTAGMRQASGKLFSLRPIFAPARGLMVCSRGGTGSSTLQAVQTRPLPAIDNNGSNDAPGPKGAWGGGGDARSKSNETETEENPEDSRKKWSEMRIDLGELPGIYARLSKIRLTGLVVITAAAGFGMAPVPFDPALLLAASLGTGLTSCAANSINQLLEVPFDANMNRTKNRPLVRCLISPLHASLFAGATGTCGVLLLALAVNPLTALLGTANLVLYTCAYTPLKRLSILNTWVGSVVGAVPPVMGWTAATGCIDAGALLLAVLLYSWQFPHFNALSWSLREEYSRSGYRMMSVVEPDLCRRVALRHSLALSVLSFLFPVFSLSTWMFPFTCLPFNAYFGYQAMVFYVQADRQSSRKLFFSSLWYLPTVLLLLVLHKPRTAYESRISQPEVSEGLPGIS</sequence>
<proteinExistence type="inferred from homology"/>
<evidence type="ECO:0000256" key="11">
    <source>
        <dbReference type="ARBA" id="ARBA00023136"/>
    </source>
</evidence>
<accession>A0A8C4WQG3</accession>
<feature type="transmembrane region" description="Helical" evidence="15">
    <location>
        <begin position="346"/>
        <end position="375"/>
    </location>
</feature>
<organism evidence="16 17">
    <name type="scientific">Eptatretus burgeri</name>
    <name type="common">Inshore hagfish</name>
    <dbReference type="NCBI Taxonomy" id="7764"/>
    <lineage>
        <taxon>Eukaryota</taxon>
        <taxon>Metazoa</taxon>
        <taxon>Chordata</taxon>
        <taxon>Craniata</taxon>
        <taxon>Vertebrata</taxon>
        <taxon>Cyclostomata</taxon>
        <taxon>Myxini</taxon>
        <taxon>Myxiniformes</taxon>
        <taxon>Myxinidae</taxon>
        <taxon>Eptatretinae</taxon>
        <taxon>Eptatretus</taxon>
    </lineage>
</organism>
<dbReference type="Ensembl" id="ENSEBUT00000009252.1">
    <property type="protein sequence ID" value="ENSEBUP00000008741.1"/>
    <property type="gene ID" value="ENSEBUG00000005643.1"/>
</dbReference>
<dbReference type="InterPro" id="IPR006369">
    <property type="entry name" value="Protohaem_IX_farnesylTrfase"/>
</dbReference>
<dbReference type="InterPro" id="IPR000537">
    <property type="entry name" value="UbiA_prenyltransferase"/>
</dbReference>
<dbReference type="GO" id="GO:0017004">
    <property type="term" value="P:cytochrome complex assembly"/>
    <property type="evidence" value="ECO:0007669"/>
    <property type="project" value="UniProtKB-ARBA"/>
</dbReference>
<feature type="transmembrane region" description="Helical" evidence="15">
    <location>
        <begin position="395"/>
        <end position="412"/>
    </location>
</feature>
<feature type="transmembrane region" description="Helical" evidence="15">
    <location>
        <begin position="149"/>
        <end position="168"/>
    </location>
</feature>
<evidence type="ECO:0000256" key="13">
    <source>
        <dbReference type="ARBA" id="ARBA00047690"/>
    </source>
</evidence>